<sequence length="764" mass="85097">MYRQIILEYQQLPSSGQRDLTPEMIRSIEDADRPSKKGKKAYPKKGDKEGPSSKLEKEAPSQPKKKKVKKMAKKSRSPSTSDSDYVPTGHPPIHPPSKSERESKSEDSEDESSVRGGTPPPSPTHEVPVRSNPSSPPPISIPIAIPPIPPVITSQPSSTIPIPTPIFFETTTTTTKTIDTPITSKPLSLLNQPKPTLFLSNEDDDALVTKRHIKELNEKLDKLMASSSSSQDSFSEAAVKAMTASFIKEHEASISKAISAIDSSTKFSINTRLAKLQEELAIESKIMDELALKTTQVKTKSLQLNQANKEYEYLRSKWAVVKSCVSDVHALLSNVFEAHDSVLTLSVKRHLTEKLGPVLEVLSRIEASGSVVQDKGKGHVEDGDEEEETVADALKRKQHDRESDENARAAREAEEKDRKMKEAHDLLESRKTLFPLWSLEKLVKEVNDSPSTHWLEPTWSAQKITFVKVFKPTAAGKFINIKFKVTRGSANSEHIIFLADLSNLNPHDWILLNNILLTNPQEYDPIIDHIKRMLVCYILEVAKMDQEIATVLRKKPRIKPIGKSSDINIMKMGKIDPKFNTMMFTRDKSVASTPTPAAAPVLAIGQGMGKKRKAPSKSNHKGKSQDGTSSSGTKVGSAKPNSNPKGVECHHCHRIGHWKRSCLEYLQEIKDGKIKPSYVSFYTIKSNHSSHAISWVLDTGCGFHICSDLQGLRRDGDVEHGKINLIMGNKRSSPVTKIGIWQETTFHFMLCIDKHCLVMEYMKL</sequence>
<feature type="compositionally biased region" description="Basic and acidic residues" evidence="1">
    <location>
        <begin position="26"/>
        <end position="35"/>
    </location>
</feature>
<protein>
    <recommendedName>
        <fullName evidence="4">CCHC-type domain-containing protein</fullName>
    </recommendedName>
</protein>
<feature type="compositionally biased region" description="Polar residues" evidence="1">
    <location>
        <begin position="625"/>
        <end position="644"/>
    </location>
</feature>
<reference evidence="2 3" key="1">
    <citation type="journal article" date="2017" name="Nat. Commun.">
        <title>Genome assembly with in vitro proximity ligation data and whole-genome triplication in lettuce.</title>
        <authorList>
            <person name="Reyes-Chin-Wo S."/>
            <person name="Wang Z."/>
            <person name="Yang X."/>
            <person name="Kozik A."/>
            <person name="Arikit S."/>
            <person name="Song C."/>
            <person name="Xia L."/>
            <person name="Froenicke L."/>
            <person name="Lavelle D.O."/>
            <person name="Truco M.J."/>
            <person name="Xia R."/>
            <person name="Zhu S."/>
            <person name="Xu C."/>
            <person name="Xu H."/>
            <person name="Xu X."/>
            <person name="Cox K."/>
            <person name="Korf I."/>
            <person name="Meyers B.C."/>
            <person name="Michelmore R.W."/>
        </authorList>
    </citation>
    <scope>NUCLEOTIDE SEQUENCE [LARGE SCALE GENOMIC DNA]</scope>
    <source>
        <strain evidence="3">cv. Salinas</strain>
        <tissue evidence="2">Seedlings</tissue>
    </source>
</reference>
<feature type="region of interest" description="Disordered" evidence="1">
    <location>
        <begin position="1"/>
        <end position="141"/>
    </location>
</feature>
<evidence type="ECO:0008006" key="4">
    <source>
        <dbReference type="Google" id="ProtNLM"/>
    </source>
</evidence>
<feature type="compositionally biased region" description="Basic and acidic residues" evidence="1">
    <location>
        <begin position="393"/>
        <end position="422"/>
    </location>
</feature>
<name>A0A9R1VN03_LACSA</name>
<feature type="compositionally biased region" description="Basic and acidic residues" evidence="1">
    <location>
        <begin position="44"/>
        <end position="59"/>
    </location>
</feature>
<dbReference type="GO" id="GO:0008270">
    <property type="term" value="F:zinc ion binding"/>
    <property type="evidence" value="ECO:0007669"/>
    <property type="project" value="InterPro"/>
</dbReference>
<comment type="caution">
    <text evidence="2">The sequence shown here is derived from an EMBL/GenBank/DDBJ whole genome shotgun (WGS) entry which is preliminary data.</text>
</comment>
<feature type="region of interest" description="Disordered" evidence="1">
    <location>
        <begin position="373"/>
        <end position="422"/>
    </location>
</feature>
<evidence type="ECO:0000313" key="2">
    <source>
        <dbReference type="EMBL" id="KAJ0210427.1"/>
    </source>
</evidence>
<dbReference type="InterPro" id="IPR036875">
    <property type="entry name" value="Znf_CCHC_sf"/>
</dbReference>
<feature type="compositionally biased region" description="Basic residues" evidence="1">
    <location>
        <begin position="609"/>
        <end position="622"/>
    </location>
</feature>
<proteinExistence type="predicted"/>
<feature type="compositionally biased region" description="Basic and acidic residues" evidence="1">
    <location>
        <begin position="97"/>
        <end position="106"/>
    </location>
</feature>
<dbReference type="GO" id="GO:0003676">
    <property type="term" value="F:nucleic acid binding"/>
    <property type="evidence" value="ECO:0007669"/>
    <property type="project" value="InterPro"/>
</dbReference>
<gene>
    <name evidence="2" type="ORF">LSAT_V11C400177580</name>
</gene>
<feature type="compositionally biased region" description="Basic residues" evidence="1">
    <location>
        <begin position="63"/>
        <end position="76"/>
    </location>
</feature>
<evidence type="ECO:0000256" key="1">
    <source>
        <dbReference type="SAM" id="MobiDB-lite"/>
    </source>
</evidence>
<organism evidence="2 3">
    <name type="scientific">Lactuca sativa</name>
    <name type="common">Garden lettuce</name>
    <dbReference type="NCBI Taxonomy" id="4236"/>
    <lineage>
        <taxon>Eukaryota</taxon>
        <taxon>Viridiplantae</taxon>
        <taxon>Streptophyta</taxon>
        <taxon>Embryophyta</taxon>
        <taxon>Tracheophyta</taxon>
        <taxon>Spermatophyta</taxon>
        <taxon>Magnoliopsida</taxon>
        <taxon>eudicotyledons</taxon>
        <taxon>Gunneridae</taxon>
        <taxon>Pentapetalae</taxon>
        <taxon>asterids</taxon>
        <taxon>campanulids</taxon>
        <taxon>Asterales</taxon>
        <taxon>Asteraceae</taxon>
        <taxon>Cichorioideae</taxon>
        <taxon>Cichorieae</taxon>
        <taxon>Lactucinae</taxon>
        <taxon>Lactuca</taxon>
    </lineage>
</organism>
<dbReference type="EMBL" id="NBSK02000004">
    <property type="protein sequence ID" value="KAJ0210427.1"/>
    <property type="molecule type" value="Genomic_DNA"/>
</dbReference>
<dbReference type="SUPFAM" id="SSF57756">
    <property type="entry name" value="Retrovirus zinc finger-like domains"/>
    <property type="match status" value="1"/>
</dbReference>
<keyword evidence="3" id="KW-1185">Reference proteome</keyword>
<evidence type="ECO:0000313" key="3">
    <source>
        <dbReference type="Proteomes" id="UP000235145"/>
    </source>
</evidence>
<feature type="region of interest" description="Disordered" evidence="1">
    <location>
        <begin position="601"/>
        <end position="647"/>
    </location>
</feature>
<dbReference type="AlphaFoldDB" id="A0A9R1VN03"/>
<accession>A0A9R1VN03</accession>
<dbReference type="Proteomes" id="UP000235145">
    <property type="component" value="Unassembled WGS sequence"/>
</dbReference>